<evidence type="ECO:0000256" key="14">
    <source>
        <dbReference type="ARBA" id="ARBA00022857"/>
    </source>
</evidence>
<keyword evidence="15" id="KW-0809">Transit peptide</keyword>
<keyword evidence="9" id="KW-0150">Chloroplast</keyword>
<evidence type="ECO:0000313" key="20">
    <source>
        <dbReference type="EMBL" id="GAX80223.1"/>
    </source>
</evidence>
<evidence type="ECO:0000256" key="8">
    <source>
        <dbReference type="ARBA" id="ARBA00012419"/>
    </source>
</evidence>
<dbReference type="GO" id="GO:0046608">
    <property type="term" value="F:carotenoid isomerase activity"/>
    <property type="evidence" value="ECO:0007669"/>
    <property type="project" value="InterPro"/>
</dbReference>
<evidence type="ECO:0000256" key="3">
    <source>
        <dbReference type="ARBA" id="ARBA00001937"/>
    </source>
</evidence>
<evidence type="ECO:0000313" key="21">
    <source>
        <dbReference type="Proteomes" id="UP000232323"/>
    </source>
</evidence>
<dbReference type="STRING" id="1157962.A0A250XAS7"/>
<keyword evidence="12" id="KW-0125">Carotenoid biosynthesis</keyword>
<keyword evidence="14" id="KW-0521">NADP</keyword>
<dbReference type="GO" id="GO:0016117">
    <property type="term" value="P:carotenoid biosynthetic process"/>
    <property type="evidence" value="ECO:0007669"/>
    <property type="project" value="UniProtKB-KW"/>
</dbReference>
<evidence type="ECO:0000256" key="15">
    <source>
        <dbReference type="ARBA" id="ARBA00022946"/>
    </source>
</evidence>
<dbReference type="GO" id="GO:0016491">
    <property type="term" value="F:oxidoreductase activity"/>
    <property type="evidence" value="ECO:0007669"/>
    <property type="project" value="InterPro"/>
</dbReference>
<comment type="cofactor">
    <cofactor evidence="2">
        <name>NAD(+)</name>
        <dbReference type="ChEBI" id="CHEBI:57540"/>
    </cofactor>
</comment>
<dbReference type="EMBL" id="BEGY01000050">
    <property type="protein sequence ID" value="GAX80223.1"/>
    <property type="molecule type" value="Genomic_DNA"/>
</dbReference>
<gene>
    <name evidence="20" type="ORF">CEUSTIGMA_g7661.t1</name>
</gene>
<feature type="domain" description="Amine oxidase" evidence="19">
    <location>
        <begin position="100"/>
        <end position="595"/>
    </location>
</feature>
<evidence type="ECO:0000259" key="19">
    <source>
        <dbReference type="Pfam" id="PF01593"/>
    </source>
</evidence>
<dbReference type="NCBIfam" id="TIGR02730">
    <property type="entry name" value="carot_isom"/>
    <property type="match status" value="1"/>
</dbReference>
<dbReference type="AlphaFoldDB" id="A0A250XAS7"/>
<organism evidence="20 21">
    <name type="scientific">Chlamydomonas eustigma</name>
    <dbReference type="NCBI Taxonomy" id="1157962"/>
    <lineage>
        <taxon>Eukaryota</taxon>
        <taxon>Viridiplantae</taxon>
        <taxon>Chlorophyta</taxon>
        <taxon>core chlorophytes</taxon>
        <taxon>Chlorophyceae</taxon>
        <taxon>CS clade</taxon>
        <taxon>Chlamydomonadales</taxon>
        <taxon>Chlamydomonadaceae</taxon>
        <taxon>Chlamydomonas</taxon>
    </lineage>
</organism>
<dbReference type="Gene3D" id="3.50.50.60">
    <property type="entry name" value="FAD/NAD(P)-binding domain"/>
    <property type="match status" value="2"/>
</dbReference>
<comment type="cofactor">
    <cofactor evidence="3">
        <name>NADP(+)</name>
        <dbReference type="ChEBI" id="CHEBI:58349"/>
    </cofactor>
</comment>
<evidence type="ECO:0000256" key="2">
    <source>
        <dbReference type="ARBA" id="ARBA00001911"/>
    </source>
</evidence>
<evidence type="ECO:0000256" key="11">
    <source>
        <dbReference type="ARBA" id="ARBA00022640"/>
    </source>
</evidence>
<evidence type="ECO:0000256" key="1">
    <source>
        <dbReference type="ARBA" id="ARBA00000004"/>
    </source>
</evidence>
<comment type="subcellular location">
    <subcellularLocation>
        <location evidence="5">Plastid</location>
        <location evidence="5">Chloroplast membrane</location>
        <topology evidence="5">Peripheral membrane protein</topology>
    </subcellularLocation>
</comment>
<name>A0A250XAS7_9CHLO</name>
<sequence>MVCIGIPTGTSVLITDRPHLLQHAQTLKPSKTITSQIHVRFLDQPGNRARLPNLCVRRDGVRVAALQTKTAWPTQSMVEKLPLEASTDVEYDAVIIGSGMGGLATAAQMVAKGAKVLVLEKYLLPGGSASHFKREGFTFDVGSSMMFGFGDEGTTNLITKCLEAVGKKMATIPDPTQVNYHLPKSSRFPEGLNVRVWREYNDFVGELSARFPHEKDGIQAFYDTCWKVFNSLNSIELKSLEEPRYLMQQFFRNPIACLTLAYYATTNTGEAARRYIKDPELLRFIDLECYIWSTVAADLTPLINSGMVFCDRHFGGINYPVGGVGLIAEHLAEGITEHGGNIVYKANVKEILMREESNGQQSTGSAGQRAYGVKLADGRVFRGKTIISNATRWDTFENMIGDDHLPQGEKLFRKRYKKAPSFFSMHIGVKADVLPPGTDCHHIILENWDKMEEPRETIFLSMPSLLDPSLAPEGHHIVHAFTPDWIDAWQGLSPEDYERKKEEVAESLCKRIEAVIPGLRGAITLKEVGTPRTHRRFLSRDDGTYGPIPSRPPFGMLSMPFNTTEISGLYCVGDSTFPGQGVNAVVFSGFGCAHRALCDLGMEPSWPAVDQVLKSSLKSIRDGS</sequence>
<dbReference type="GO" id="GO:0031969">
    <property type="term" value="C:chloroplast membrane"/>
    <property type="evidence" value="ECO:0007669"/>
    <property type="project" value="UniProtKB-SubCell"/>
</dbReference>
<evidence type="ECO:0000256" key="6">
    <source>
        <dbReference type="ARBA" id="ARBA00004900"/>
    </source>
</evidence>
<evidence type="ECO:0000256" key="10">
    <source>
        <dbReference type="ARBA" id="ARBA00022630"/>
    </source>
</evidence>
<dbReference type="PANTHER" id="PTHR46313">
    <property type="match status" value="1"/>
</dbReference>
<comment type="pathway">
    <text evidence="6">Carotenoid biosynthesis; lycopene biosynthesis.</text>
</comment>
<evidence type="ECO:0000256" key="18">
    <source>
        <dbReference type="ARBA" id="ARBA00023235"/>
    </source>
</evidence>
<keyword evidence="16" id="KW-0520">NAD</keyword>
<dbReference type="InterPro" id="IPR014101">
    <property type="entry name" value="CrtISO"/>
</dbReference>
<protein>
    <recommendedName>
        <fullName evidence="8">prolycopene isomerase</fullName>
        <ecNumber evidence="8">5.2.1.13</ecNumber>
    </recommendedName>
</protein>
<dbReference type="InterPro" id="IPR045892">
    <property type="entry name" value="CrtISO-like"/>
</dbReference>
<reference evidence="20 21" key="1">
    <citation type="submission" date="2017-08" db="EMBL/GenBank/DDBJ databases">
        <title>Acidophilic green algal genome provides insights into adaptation to an acidic environment.</title>
        <authorList>
            <person name="Hirooka S."/>
            <person name="Hirose Y."/>
            <person name="Kanesaki Y."/>
            <person name="Higuchi S."/>
            <person name="Fujiwara T."/>
            <person name="Onuma R."/>
            <person name="Era A."/>
            <person name="Ohbayashi R."/>
            <person name="Uzuka A."/>
            <person name="Nozaki H."/>
            <person name="Yoshikawa H."/>
            <person name="Miyagishima S.Y."/>
        </authorList>
    </citation>
    <scope>NUCLEOTIDE SEQUENCE [LARGE SCALE GENOMIC DNA]</scope>
    <source>
        <strain evidence="20 21">NIES-2499</strain>
    </source>
</reference>
<comment type="similarity">
    <text evidence="7">Belongs to the carotenoid/retinoid oxidoreductase family. CrtISO subfamily.</text>
</comment>
<keyword evidence="17" id="KW-0472">Membrane</keyword>
<evidence type="ECO:0000256" key="7">
    <source>
        <dbReference type="ARBA" id="ARBA00005855"/>
    </source>
</evidence>
<evidence type="ECO:0000256" key="13">
    <source>
        <dbReference type="ARBA" id="ARBA00022827"/>
    </source>
</evidence>
<comment type="cofactor">
    <cofactor evidence="4">
        <name>FAD</name>
        <dbReference type="ChEBI" id="CHEBI:57692"/>
    </cofactor>
</comment>
<dbReference type="InterPro" id="IPR002937">
    <property type="entry name" value="Amino_oxidase"/>
</dbReference>
<keyword evidence="10" id="KW-0285">Flavoprotein</keyword>
<dbReference type="Proteomes" id="UP000232323">
    <property type="component" value="Unassembled WGS sequence"/>
</dbReference>
<evidence type="ECO:0000256" key="17">
    <source>
        <dbReference type="ARBA" id="ARBA00023136"/>
    </source>
</evidence>
<dbReference type="SUPFAM" id="SSF51905">
    <property type="entry name" value="FAD/NAD(P)-binding domain"/>
    <property type="match status" value="1"/>
</dbReference>
<keyword evidence="11" id="KW-0934">Plastid</keyword>
<dbReference type="OrthoDB" id="7777654at2759"/>
<proteinExistence type="inferred from homology"/>
<dbReference type="UniPathway" id="UPA00803"/>
<dbReference type="InterPro" id="IPR036188">
    <property type="entry name" value="FAD/NAD-bd_sf"/>
</dbReference>
<dbReference type="EC" id="5.2.1.13" evidence="8"/>
<comment type="catalytic activity">
    <reaction evidence="1">
        <text>7,7',9,9'-tetra-cis-lycopene = all-trans-lycopene</text>
        <dbReference type="Rhea" id="RHEA:30971"/>
        <dbReference type="ChEBI" id="CHEBI:15948"/>
        <dbReference type="ChEBI" id="CHEBI:62466"/>
        <dbReference type="EC" id="5.2.1.13"/>
    </reaction>
</comment>
<evidence type="ECO:0000256" key="4">
    <source>
        <dbReference type="ARBA" id="ARBA00001974"/>
    </source>
</evidence>
<keyword evidence="21" id="KW-1185">Reference proteome</keyword>
<evidence type="ECO:0000256" key="9">
    <source>
        <dbReference type="ARBA" id="ARBA00022528"/>
    </source>
</evidence>
<keyword evidence="13" id="KW-0274">FAD</keyword>
<dbReference type="Pfam" id="PF01593">
    <property type="entry name" value="Amino_oxidase"/>
    <property type="match status" value="1"/>
</dbReference>
<dbReference type="PANTHER" id="PTHR46313:SF3">
    <property type="entry name" value="PROLYCOPENE ISOMERASE, CHLOROPLASTIC"/>
    <property type="match status" value="1"/>
</dbReference>
<evidence type="ECO:0000256" key="12">
    <source>
        <dbReference type="ARBA" id="ARBA00022746"/>
    </source>
</evidence>
<evidence type="ECO:0000256" key="16">
    <source>
        <dbReference type="ARBA" id="ARBA00023027"/>
    </source>
</evidence>
<accession>A0A250XAS7</accession>
<keyword evidence="18" id="KW-0413">Isomerase</keyword>
<evidence type="ECO:0000256" key="5">
    <source>
        <dbReference type="ARBA" id="ARBA00004258"/>
    </source>
</evidence>
<comment type="caution">
    <text evidence="20">The sequence shown here is derived from an EMBL/GenBank/DDBJ whole genome shotgun (WGS) entry which is preliminary data.</text>
</comment>